<evidence type="ECO:0000313" key="3">
    <source>
        <dbReference type="Proteomes" id="UP000053095"/>
    </source>
</evidence>
<accession>A0A6V8H852</accession>
<dbReference type="GO" id="GO:0009116">
    <property type="term" value="P:nucleoside metabolic process"/>
    <property type="evidence" value="ECO:0007669"/>
    <property type="project" value="InterPro"/>
</dbReference>
<dbReference type="InterPro" id="IPR053137">
    <property type="entry name" value="NLR-like"/>
</dbReference>
<dbReference type="AlphaFoldDB" id="A0A6V8H852"/>
<evidence type="ECO:0008006" key="4">
    <source>
        <dbReference type="Google" id="ProtNLM"/>
    </source>
</evidence>
<reference evidence="3" key="1">
    <citation type="journal article" date="2015" name="Genome Announc.">
        <title>Draft genome sequence of Talaromyces cellulolyticus strain Y-94, a source of lignocellulosic biomass-degrading enzymes.</title>
        <authorList>
            <person name="Fujii T."/>
            <person name="Koike H."/>
            <person name="Sawayama S."/>
            <person name="Yano S."/>
            <person name="Inoue H."/>
        </authorList>
    </citation>
    <scope>NUCLEOTIDE SEQUENCE [LARGE SCALE GENOMIC DNA]</scope>
    <source>
        <strain evidence="3">Y-94</strain>
    </source>
</reference>
<dbReference type="EMBL" id="DF933820">
    <property type="protein sequence ID" value="GAM37542.1"/>
    <property type="molecule type" value="Genomic_DNA"/>
</dbReference>
<gene>
    <name evidence="2" type="ORF">TCE0_024f07549</name>
</gene>
<comment type="caution">
    <text evidence="2">The sequence shown here is derived from an EMBL/GenBank/DDBJ whole genome shotgun (WGS) entry which is preliminary data.</text>
</comment>
<dbReference type="PANTHER" id="PTHR46082">
    <property type="entry name" value="ATP/GTP-BINDING PROTEIN-RELATED"/>
    <property type="match status" value="1"/>
</dbReference>
<dbReference type="GO" id="GO:0003824">
    <property type="term" value="F:catalytic activity"/>
    <property type="evidence" value="ECO:0007669"/>
    <property type="project" value="InterPro"/>
</dbReference>
<dbReference type="SUPFAM" id="SSF53167">
    <property type="entry name" value="Purine and uridine phosphorylases"/>
    <property type="match status" value="1"/>
</dbReference>
<feature type="compositionally biased region" description="Polar residues" evidence="1">
    <location>
        <begin position="1"/>
        <end position="11"/>
    </location>
</feature>
<sequence length="812" mass="89751">MGNDSENTFSILQKVPMRPKKSKTSWPDPKSSVGKFCGKKKGKYKCWRAKGPAQEAFQEISIEIRELLERDCGPVPSSEFVHFEMFMIGEKPSTAIPHIMFACKKLGPRKEALTTIVKSDILSRYTSGIKLGHWDYPPYIKDLQFLGSPTETANFGGESTDMFHCHLTPVFDEREPRLVSVMRLQVSSSQHEFKPPCKATVGSIFETAGKRFYLAPAHIFSERSSPQHVTLDDDIEEGDSDCEFGGFDNDNEDDSEEDEEDEVEFVHYSIAPESNDAVSESEFDDSDYSSDVGSEDLPTVKPRKELKFVMSHYMSKLPSLNVEATGQAHTVCHEISPFFKSPELDCALIEVNKHDYPLTTGLPSLSRGDVHFGPGNINVWTSTDSRRALTGILCGKPLFIRFPHARRYQKAFAVQFEKGLQPGDCGAIVQNEQAVYGHIFAGSIRSNVAYIIPTKEVLEAIESEVNTSPRPNRSIRVVPTGTIRRAGSAAKGGRTTNEGLLDRSGKNLHANTGTLTYEDFTVGWICRLPQVFEAARDMLDEEYSTLSFPDSHTYVLGKIGKHNVVIADPFSKALNWKSPSTVALKMISTFFNIRFIISTGVGSSSSTSSRHLRLGDVVVGTPDGSHNGVVQFNAQIKGPIQKDYTFNAPPKTLLTAVSRLQATHAEGNGKSLPFFPRASSNCALMEAQTKHPAAETKQPVEEDHRHDECLTGDCDHVPKIHYGLIAVGYAGSGNAEDVLCVDWHTRSVLNGFPCLYVRAMGPASNLTSRETKERGKYADATASAYARELLLTLSVREVRKMLLAREAINASK</sequence>
<feature type="region of interest" description="Disordered" evidence="1">
    <location>
        <begin position="225"/>
        <end position="260"/>
    </location>
</feature>
<dbReference type="InterPro" id="IPR035994">
    <property type="entry name" value="Nucleoside_phosphorylase_sf"/>
</dbReference>
<protein>
    <recommendedName>
        <fullName evidence="4">Nucleoside phosphorylase domain-containing protein</fullName>
    </recommendedName>
</protein>
<dbReference type="Proteomes" id="UP000053095">
    <property type="component" value="Unassembled WGS sequence"/>
</dbReference>
<name>A0A6V8H852_TALPI</name>
<evidence type="ECO:0000256" key="1">
    <source>
        <dbReference type="SAM" id="MobiDB-lite"/>
    </source>
</evidence>
<keyword evidence="3" id="KW-1185">Reference proteome</keyword>
<feature type="compositionally biased region" description="Acidic residues" evidence="1">
    <location>
        <begin position="279"/>
        <end position="288"/>
    </location>
</feature>
<feature type="region of interest" description="Disordered" evidence="1">
    <location>
        <begin position="276"/>
        <end position="297"/>
    </location>
</feature>
<feature type="region of interest" description="Disordered" evidence="1">
    <location>
        <begin position="1"/>
        <end position="32"/>
    </location>
</feature>
<feature type="compositionally biased region" description="Acidic residues" evidence="1">
    <location>
        <begin position="249"/>
        <end position="260"/>
    </location>
</feature>
<proteinExistence type="predicted"/>
<evidence type="ECO:0000313" key="2">
    <source>
        <dbReference type="EMBL" id="GAM37542.1"/>
    </source>
</evidence>
<dbReference type="Gene3D" id="3.40.50.1580">
    <property type="entry name" value="Nucleoside phosphorylase domain"/>
    <property type="match status" value="1"/>
</dbReference>
<dbReference type="PANTHER" id="PTHR46082:SF11">
    <property type="entry name" value="AAA+ ATPASE DOMAIN-CONTAINING PROTEIN-RELATED"/>
    <property type="match status" value="1"/>
</dbReference>
<feature type="compositionally biased region" description="Acidic residues" evidence="1">
    <location>
        <begin position="232"/>
        <end position="242"/>
    </location>
</feature>
<organism evidence="2 3">
    <name type="scientific">Talaromyces pinophilus</name>
    <name type="common">Penicillium pinophilum</name>
    <dbReference type="NCBI Taxonomy" id="128442"/>
    <lineage>
        <taxon>Eukaryota</taxon>
        <taxon>Fungi</taxon>
        <taxon>Dikarya</taxon>
        <taxon>Ascomycota</taxon>
        <taxon>Pezizomycotina</taxon>
        <taxon>Eurotiomycetes</taxon>
        <taxon>Eurotiomycetidae</taxon>
        <taxon>Eurotiales</taxon>
        <taxon>Trichocomaceae</taxon>
        <taxon>Talaromyces</taxon>
        <taxon>Talaromyces sect. Talaromyces</taxon>
    </lineage>
</organism>